<keyword evidence="1" id="KW-0472">Membrane</keyword>
<proteinExistence type="predicted"/>
<dbReference type="STRING" id="154981.AKJ29_05660"/>
<dbReference type="AlphaFoldDB" id="A0A0P7I631"/>
<accession>A0A0P7I631</accession>
<dbReference type="Pfam" id="PF06835">
    <property type="entry name" value="LptC"/>
    <property type="match status" value="1"/>
</dbReference>
<name>A0A0P7I631_9RHOB</name>
<dbReference type="InterPro" id="IPR010664">
    <property type="entry name" value="LipoPS_assembly_LptC-rel"/>
</dbReference>
<sequence length="204" mass="21901">MPPYNNSYSRMVAWLKVLLPLIALGLLSTIFLISKSIDPTKSLSYARIDLDAIMREEKIAEPTFSSVTRDGAAITFSAKSAIPEGENTFSAQEMKARIETPDGANVKIDAQHALINGAENLIDLSGGVTLLTSTNYTIHTDALTASIDATDIRSTTPVSAEGPFGTLTAGQARISQQGRQSGSYLLVFQDGVKLIYHPPEKGVE</sequence>
<organism evidence="2 3">
    <name type="scientific">Aliiroseovarius crassostreae</name>
    <dbReference type="NCBI Taxonomy" id="154981"/>
    <lineage>
        <taxon>Bacteria</taxon>
        <taxon>Pseudomonadati</taxon>
        <taxon>Pseudomonadota</taxon>
        <taxon>Alphaproteobacteria</taxon>
        <taxon>Rhodobacterales</taxon>
        <taxon>Paracoccaceae</taxon>
        <taxon>Aliiroseovarius</taxon>
    </lineage>
</organism>
<keyword evidence="3" id="KW-1185">Reference proteome</keyword>
<keyword evidence="1" id="KW-1133">Transmembrane helix</keyword>
<dbReference type="Proteomes" id="UP000050471">
    <property type="component" value="Unassembled WGS sequence"/>
</dbReference>
<evidence type="ECO:0000313" key="3">
    <source>
        <dbReference type="Proteomes" id="UP000050471"/>
    </source>
</evidence>
<comment type="caution">
    <text evidence="2">The sequence shown here is derived from an EMBL/GenBank/DDBJ whole genome shotgun (WGS) entry which is preliminary data.</text>
</comment>
<feature type="transmembrane region" description="Helical" evidence="1">
    <location>
        <begin position="12"/>
        <end position="33"/>
    </location>
</feature>
<reference evidence="2 3" key="1">
    <citation type="submission" date="2015-09" db="EMBL/GenBank/DDBJ databases">
        <title>Draft genome sequence of Aliiroseovarius crassostreae CV919-312TSm, the causative agent of Roseovarius Oyster Disease (formerly Juvenile Oyster Disease).</title>
        <authorList>
            <person name="Kessner L."/>
            <person name="Spinard E."/>
            <person name="Nelson D."/>
        </authorList>
    </citation>
    <scope>NUCLEOTIDE SEQUENCE [LARGE SCALE GENOMIC DNA]</scope>
    <source>
        <strain evidence="2 3">CV919-312</strain>
    </source>
</reference>
<dbReference type="EMBL" id="LKBA01000001">
    <property type="protein sequence ID" value="KPN64729.1"/>
    <property type="molecule type" value="Genomic_DNA"/>
</dbReference>
<protein>
    <recommendedName>
        <fullName evidence="4">LPS export ABC transporter periplasmic protein LptC</fullName>
    </recommendedName>
</protein>
<dbReference type="Gene3D" id="2.60.450.10">
    <property type="entry name" value="Lipopolysaccharide (LPS) transport protein A like domain"/>
    <property type="match status" value="1"/>
</dbReference>
<gene>
    <name evidence="2" type="ORF">AKJ29_05660</name>
</gene>
<dbReference type="OrthoDB" id="7871110at2"/>
<dbReference type="RefSeq" id="WP_055187207.1">
    <property type="nucleotide sequence ID" value="NZ_FPBS01000015.1"/>
</dbReference>
<evidence type="ECO:0008006" key="4">
    <source>
        <dbReference type="Google" id="ProtNLM"/>
    </source>
</evidence>
<evidence type="ECO:0000256" key="1">
    <source>
        <dbReference type="SAM" id="Phobius"/>
    </source>
</evidence>
<keyword evidence="1" id="KW-0812">Transmembrane</keyword>
<evidence type="ECO:0000313" key="2">
    <source>
        <dbReference type="EMBL" id="KPN64729.1"/>
    </source>
</evidence>